<dbReference type="InterPro" id="IPR016032">
    <property type="entry name" value="Sig_transdc_resp-reg_C-effctor"/>
</dbReference>
<evidence type="ECO:0000256" key="2">
    <source>
        <dbReference type="ARBA" id="ARBA00023125"/>
    </source>
</evidence>
<feature type="domain" description="HTH luxR-type" evidence="4">
    <location>
        <begin position="183"/>
        <end position="246"/>
    </location>
</feature>
<dbReference type="Gene3D" id="1.10.10.10">
    <property type="entry name" value="Winged helix-like DNA-binding domain superfamily/Winged helix DNA-binding domain"/>
    <property type="match status" value="1"/>
</dbReference>
<evidence type="ECO:0000313" key="6">
    <source>
        <dbReference type="Proteomes" id="UP000198994"/>
    </source>
</evidence>
<keyword evidence="1" id="KW-0805">Transcription regulation</keyword>
<name>A0A1G7G4H4_9RHOB</name>
<dbReference type="PROSITE" id="PS50043">
    <property type="entry name" value="HTH_LUXR_2"/>
    <property type="match status" value="1"/>
</dbReference>
<dbReference type="PANTHER" id="PTHR44688">
    <property type="entry name" value="DNA-BINDING TRANSCRIPTIONAL ACTIVATOR DEVR_DOSR"/>
    <property type="match status" value="1"/>
</dbReference>
<gene>
    <name evidence="5" type="ORF">SAMN04488105_108115</name>
</gene>
<evidence type="ECO:0000256" key="1">
    <source>
        <dbReference type="ARBA" id="ARBA00023015"/>
    </source>
</evidence>
<reference evidence="6" key="1">
    <citation type="submission" date="2016-10" db="EMBL/GenBank/DDBJ databases">
        <authorList>
            <person name="Varghese N."/>
            <person name="Submissions S."/>
        </authorList>
    </citation>
    <scope>NUCLEOTIDE SEQUENCE [LARGE SCALE GENOMIC DNA]</scope>
    <source>
        <strain evidence="6">DSM 10146</strain>
    </source>
</reference>
<organism evidence="5 6">
    <name type="scientific">Salipiger thiooxidans</name>
    <dbReference type="NCBI Taxonomy" id="282683"/>
    <lineage>
        <taxon>Bacteria</taxon>
        <taxon>Pseudomonadati</taxon>
        <taxon>Pseudomonadota</taxon>
        <taxon>Alphaproteobacteria</taxon>
        <taxon>Rhodobacterales</taxon>
        <taxon>Roseobacteraceae</taxon>
        <taxon>Salipiger</taxon>
    </lineage>
</organism>
<protein>
    <submittedName>
        <fullName evidence="5">Regulatory protein, luxR family</fullName>
    </submittedName>
</protein>
<dbReference type="SMART" id="SM00421">
    <property type="entry name" value="HTH_LUXR"/>
    <property type="match status" value="1"/>
</dbReference>
<dbReference type="GO" id="GO:0006355">
    <property type="term" value="P:regulation of DNA-templated transcription"/>
    <property type="evidence" value="ECO:0007669"/>
    <property type="project" value="InterPro"/>
</dbReference>
<sequence length="246" mass="26416">MTTVGLIDPDRAAVLLDARDLSVFSERLLDAAHSAAGVEELYAYRAGEGAPETLASSSDLADVAERAAAHARRFHRSDPAVAALKATPPGSGFLCRIPADSIELAAYRELCFVRPRFSEKLCFGWRFADHSLVVTFYHRGASGAEIDMAQLGALAQLAITGLTRLTRRPAETPSLVAELESRLAESHPILSRREREVCARTLAGRTAAETGAELGLSHGTVLTYRQRAYQKLGLSKSSDLLAAVLG</sequence>
<dbReference type="InterPro" id="IPR036388">
    <property type="entry name" value="WH-like_DNA-bd_sf"/>
</dbReference>
<dbReference type="SUPFAM" id="SSF46894">
    <property type="entry name" value="C-terminal effector domain of the bipartite response regulators"/>
    <property type="match status" value="1"/>
</dbReference>
<dbReference type="Proteomes" id="UP000198994">
    <property type="component" value="Unassembled WGS sequence"/>
</dbReference>
<proteinExistence type="predicted"/>
<dbReference type="EMBL" id="FNAV01000008">
    <property type="protein sequence ID" value="SDE82975.1"/>
    <property type="molecule type" value="Genomic_DNA"/>
</dbReference>
<dbReference type="Pfam" id="PF00196">
    <property type="entry name" value="GerE"/>
    <property type="match status" value="1"/>
</dbReference>
<dbReference type="InterPro" id="IPR000792">
    <property type="entry name" value="Tscrpt_reg_LuxR_C"/>
</dbReference>
<accession>A0A1G7G4H4</accession>
<dbReference type="GO" id="GO:0003677">
    <property type="term" value="F:DNA binding"/>
    <property type="evidence" value="ECO:0007669"/>
    <property type="project" value="UniProtKB-KW"/>
</dbReference>
<dbReference type="STRING" id="282683.SAMN04488105_108115"/>
<evidence type="ECO:0000256" key="3">
    <source>
        <dbReference type="ARBA" id="ARBA00023163"/>
    </source>
</evidence>
<dbReference type="AlphaFoldDB" id="A0A1G7G4H4"/>
<evidence type="ECO:0000313" key="5">
    <source>
        <dbReference type="EMBL" id="SDE82975.1"/>
    </source>
</evidence>
<keyword evidence="3" id="KW-0804">Transcription</keyword>
<keyword evidence="6" id="KW-1185">Reference proteome</keyword>
<evidence type="ECO:0000259" key="4">
    <source>
        <dbReference type="PROSITE" id="PS50043"/>
    </source>
</evidence>
<keyword evidence="2" id="KW-0238">DNA-binding</keyword>
<dbReference type="PRINTS" id="PR00038">
    <property type="entry name" value="HTHLUXR"/>
</dbReference>
<dbReference type="PANTHER" id="PTHR44688:SF16">
    <property type="entry name" value="DNA-BINDING TRANSCRIPTIONAL ACTIVATOR DEVR_DOSR"/>
    <property type="match status" value="1"/>
</dbReference>
<dbReference type="RefSeq" id="WP_242661723.1">
    <property type="nucleotide sequence ID" value="NZ_FNAV01000008.1"/>
</dbReference>